<dbReference type="EMBL" id="QKYT01000175">
    <property type="protein sequence ID" value="RIA90639.1"/>
    <property type="molecule type" value="Genomic_DNA"/>
</dbReference>
<reference evidence="1 2" key="1">
    <citation type="submission" date="2018-06" db="EMBL/GenBank/DDBJ databases">
        <title>Comparative genomics reveals the genomic features of Rhizophagus irregularis, R. cerebriforme, R. diaphanum and Gigaspora rosea, and their symbiotic lifestyle signature.</title>
        <authorList>
            <person name="Morin E."/>
            <person name="San Clemente H."/>
            <person name="Chen E.C.H."/>
            <person name="De La Providencia I."/>
            <person name="Hainaut M."/>
            <person name="Kuo A."/>
            <person name="Kohler A."/>
            <person name="Murat C."/>
            <person name="Tang N."/>
            <person name="Roy S."/>
            <person name="Loubradou J."/>
            <person name="Henrissat B."/>
            <person name="Grigoriev I.V."/>
            <person name="Corradi N."/>
            <person name="Roux C."/>
            <person name="Martin F.M."/>
        </authorList>
    </citation>
    <scope>NUCLEOTIDE SEQUENCE [LARGE SCALE GENOMIC DNA]</scope>
    <source>
        <strain evidence="1 2">DAOM 227022</strain>
    </source>
</reference>
<dbReference type="Proteomes" id="UP000265703">
    <property type="component" value="Unassembled WGS sequence"/>
</dbReference>
<evidence type="ECO:0000313" key="2">
    <source>
        <dbReference type="Proteomes" id="UP000265703"/>
    </source>
</evidence>
<protein>
    <submittedName>
        <fullName evidence="1">Uncharacterized protein</fullName>
    </submittedName>
</protein>
<dbReference type="OrthoDB" id="3205772at2759"/>
<proteinExistence type="predicted"/>
<comment type="caution">
    <text evidence="1">The sequence shown here is derived from an EMBL/GenBank/DDBJ whole genome shotgun (WGS) entry which is preliminary data.</text>
</comment>
<accession>A0A397T011</accession>
<organism evidence="1 2">
    <name type="scientific">Glomus cerebriforme</name>
    <dbReference type="NCBI Taxonomy" id="658196"/>
    <lineage>
        <taxon>Eukaryota</taxon>
        <taxon>Fungi</taxon>
        <taxon>Fungi incertae sedis</taxon>
        <taxon>Mucoromycota</taxon>
        <taxon>Glomeromycotina</taxon>
        <taxon>Glomeromycetes</taxon>
        <taxon>Glomerales</taxon>
        <taxon>Glomeraceae</taxon>
        <taxon>Glomus</taxon>
    </lineage>
</organism>
<sequence length="64" mass="7502">MKIPEKYQWKIGYLRLLQPAKNTSSNDKIYGEFTTGYKPFAYVEHDIHLILKILDGEQSNVMLI</sequence>
<dbReference type="AlphaFoldDB" id="A0A397T011"/>
<gene>
    <name evidence="1" type="ORF">C1645_823086</name>
</gene>
<name>A0A397T011_9GLOM</name>
<keyword evidence="2" id="KW-1185">Reference proteome</keyword>
<evidence type="ECO:0000313" key="1">
    <source>
        <dbReference type="EMBL" id="RIA90639.1"/>
    </source>
</evidence>